<sequence length="73" mass="7733">MQSRTGASCIKEVRTKLAEEPLSSYNLTQESHDDANRNFSDSGEKCTAVTPSEGALFNRCSFGAATICGSAAI</sequence>
<protein>
    <submittedName>
        <fullName evidence="1">Uncharacterized protein</fullName>
    </submittedName>
</protein>
<gene>
    <name evidence="1" type="ORF">M514_18155</name>
</gene>
<evidence type="ECO:0000313" key="1">
    <source>
        <dbReference type="EMBL" id="KFD69770.1"/>
    </source>
</evidence>
<feature type="non-terminal residue" evidence="1">
    <location>
        <position position="73"/>
    </location>
</feature>
<organism evidence="1">
    <name type="scientific">Trichuris suis</name>
    <name type="common">pig whipworm</name>
    <dbReference type="NCBI Taxonomy" id="68888"/>
    <lineage>
        <taxon>Eukaryota</taxon>
        <taxon>Metazoa</taxon>
        <taxon>Ecdysozoa</taxon>
        <taxon>Nematoda</taxon>
        <taxon>Enoplea</taxon>
        <taxon>Dorylaimia</taxon>
        <taxon>Trichinellida</taxon>
        <taxon>Trichuridae</taxon>
        <taxon>Trichuris</taxon>
    </lineage>
</organism>
<name>A0A085NJX4_9BILA</name>
<proteinExistence type="predicted"/>
<dbReference type="EMBL" id="KL367493">
    <property type="protein sequence ID" value="KFD69770.1"/>
    <property type="molecule type" value="Genomic_DNA"/>
</dbReference>
<dbReference type="AlphaFoldDB" id="A0A085NJX4"/>
<dbReference type="Proteomes" id="UP000030758">
    <property type="component" value="Unassembled WGS sequence"/>
</dbReference>
<reference evidence="1" key="1">
    <citation type="journal article" date="2014" name="Nat. Genet.">
        <title>Genome and transcriptome of the porcine whipworm Trichuris suis.</title>
        <authorList>
            <person name="Jex A.R."/>
            <person name="Nejsum P."/>
            <person name="Schwarz E.M."/>
            <person name="Hu L."/>
            <person name="Young N.D."/>
            <person name="Hall R.S."/>
            <person name="Korhonen P.K."/>
            <person name="Liao S."/>
            <person name="Thamsborg S."/>
            <person name="Xia J."/>
            <person name="Xu P."/>
            <person name="Wang S."/>
            <person name="Scheerlinck J.P."/>
            <person name="Hofmann A."/>
            <person name="Sternberg P.W."/>
            <person name="Wang J."/>
            <person name="Gasser R.B."/>
        </authorList>
    </citation>
    <scope>NUCLEOTIDE SEQUENCE [LARGE SCALE GENOMIC DNA]</scope>
    <source>
        <strain evidence="1">DCEP-RM93F</strain>
    </source>
</reference>
<accession>A0A085NJX4</accession>